<sequence>MDNMMPHIGPINDHQNAVQQAHQNDHEPMNRMMNKDIPIDDHPNAVQMVHQAVHKPVNNTMINTPFNNDHQKAVQIIPQDVNEEVNCIMPKTTSINNHDLANQTVNENFHQPVNNTMKPKRQHIHHVEEQVNEIMLSQNSKLNKWKLSRISSMFPRIEKLPQTKRMPHIGPINDHRNAVQQVHQNDHEPMINMMINNNLRPDDDQRFENPVMHHVPAPPVNEPNRNFIHPVNDEIGGNVDRTNDRRWTHLYGEVYIRTDRLRFLRPVPPRAKTASS</sequence>
<dbReference type="AlphaFoldDB" id="A0A834Y2T6"/>
<evidence type="ECO:0000313" key="2">
    <source>
        <dbReference type="Proteomes" id="UP000639338"/>
    </source>
</evidence>
<keyword evidence="2" id="KW-1185">Reference proteome</keyword>
<dbReference type="Proteomes" id="UP000639338">
    <property type="component" value="Unassembled WGS sequence"/>
</dbReference>
<dbReference type="EMBL" id="JACMRX010000002">
    <property type="protein sequence ID" value="KAF7995994.1"/>
    <property type="molecule type" value="Genomic_DNA"/>
</dbReference>
<reference evidence="1 2" key="1">
    <citation type="submission" date="2020-08" db="EMBL/GenBank/DDBJ databases">
        <title>Aphidius gifuensis genome sequencing and assembly.</title>
        <authorList>
            <person name="Du Z."/>
        </authorList>
    </citation>
    <scope>NUCLEOTIDE SEQUENCE [LARGE SCALE GENOMIC DNA]</scope>
    <source>
        <strain evidence="1">YNYX2018</strain>
        <tissue evidence="1">Adults</tissue>
    </source>
</reference>
<proteinExistence type="predicted"/>
<name>A0A834Y2T6_APHGI</name>
<dbReference type="OrthoDB" id="8186171at2759"/>
<organism evidence="1 2">
    <name type="scientific">Aphidius gifuensis</name>
    <name type="common">Parasitoid wasp</name>
    <dbReference type="NCBI Taxonomy" id="684658"/>
    <lineage>
        <taxon>Eukaryota</taxon>
        <taxon>Metazoa</taxon>
        <taxon>Ecdysozoa</taxon>
        <taxon>Arthropoda</taxon>
        <taxon>Hexapoda</taxon>
        <taxon>Insecta</taxon>
        <taxon>Pterygota</taxon>
        <taxon>Neoptera</taxon>
        <taxon>Endopterygota</taxon>
        <taxon>Hymenoptera</taxon>
        <taxon>Apocrita</taxon>
        <taxon>Ichneumonoidea</taxon>
        <taxon>Braconidae</taxon>
        <taxon>Aphidiinae</taxon>
        <taxon>Aphidius</taxon>
    </lineage>
</organism>
<evidence type="ECO:0000313" key="1">
    <source>
        <dbReference type="EMBL" id="KAF7995994.1"/>
    </source>
</evidence>
<gene>
    <name evidence="1" type="ORF">HCN44_009032</name>
</gene>
<protein>
    <submittedName>
        <fullName evidence="1">Uncharacterized protein</fullName>
    </submittedName>
</protein>
<accession>A0A834Y2T6</accession>
<comment type="caution">
    <text evidence="1">The sequence shown here is derived from an EMBL/GenBank/DDBJ whole genome shotgun (WGS) entry which is preliminary data.</text>
</comment>